<name>A0AAW9QJ64_9BURK</name>
<evidence type="ECO:0000313" key="2">
    <source>
        <dbReference type="Proteomes" id="UP001336250"/>
    </source>
</evidence>
<dbReference type="RefSeq" id="WP_332290718.1">
    <property type="nucleotide sequence ID" value="NZ_JAZIBG010000031.1"/>
</dbReference>
<accession>A0AAW9QJ64</accession>
<sequence length="137" mass="14216">MTMLEALVAMVVLVFGLLGMSRFQAKIVQQGTDAQLRMAAIQFADRLANYALAGGVANAACYTVPAAGTCANAAAKKVASDWAAEVAAALPGTVTATSAILNGRLTVTIGWTGKGVDAADDKEARQRRVEVVTDVRF</sequence>
<evidence type="ECO:0000313" key="1">
    <source>
        <dbReference type="EMBL" id="MEF7615454.1"/>
    </source>
</evidence>
<dbReference type="Proteomes" id="UP001336250">
    <property type="component" value="Unassembled WGS sequence"/>
</dbReference>
<dbReference type="EMBL" id="JAZIBG010000031">
    <property type="protein sequence ID" value="MEF7615454.1"/>
    <property type="molecule type" value="Genomic_DNA"/>
</dbReference>
<comment type="caution">
    <text evidence="1">The sequence shown here is derived from an EMBL/GenBank/DDBJ whole genome shotgun (WGS) entry which is preliminary data.</text>
</comment>
<keyword evidence="2" id="KW-1185">Reference proteome</keyword>
<gene>
    <name evidence="1" type="ORF">V4F39_16155</name>
</gene>
<proteinExistence type="predicted"/>
<organism evidence="1 2">
    <name type="scientific">Aquincola agrisoli</name>
    <dbReference type="NCBI Taxonomy" id="3119538"/>
    <lineage>
        <taxon>Bacteria</taxon>
        <taxon>Pseudomonadati</taxon>
        <taxon>Pseudomonadota</taxon>
        <taxon>Betaproteobacteria</taxon>
        <taxon>Burkholderiales</taxon>
        <taxon>Sphaerotilaceae</taxon>
        <taxon>Aquincola</taxon>
    </lineage>
</organism>
<dbReference type="AlphaFoldDB" id="A0AAW9QJ64"/>
<protein>
    <submittedName>
        <fullName evidence="1">Pilus assembly protein PilV</fullName>
    </submittedName>
</protein>
<reference evidence="1 2" key="1">
    <citation type="submission" date="2024-02" db="EMBL/GenBank/DDBJ databases">
        <title>Genome sequence of Aquincola sp. MAHUQ-54.</title>
        <authorList>
            <person name="Huq M.A."/>
        </authorList>
    </citation>
    <scope>NUCLEOTIDE SEQUENCE [LARGE SCALE GENOMIC DNA]</scope>
    <source>
        <strain evidence="1 2">MAHUQ-54</strain>
    </source>
</reference>